<organism evidence="3 4">
    <name type="scientific">Actinomadura harenae</name>
    <dbReference type="NCBI Taxonomy" id="2483351"/>
    <lineage>
        <taxon>Bacteria</taxon>
        <taxon>Bacillati</taxon>
        <taxon>Actinomycetota</taxon>
        <taxon>Actinomycetes</taxon>
        <taxon>Streptosporangiales</taxon>
        <taxon>Thermomonosporaceae</taxon>
        <taxon>Actinomadura</taxon>
    </lineage>
</organism>
<evidence type="ECO:0000259" key="2">
    <source>
        <dbReference type="Pfam" id="PF13581"/>
    </source>
</evidence>
<dbReference type="OrthoDB" id="3469099at2"/>
<name>A0A3M2MCW6_9ACTN</name>
<dbReference type="GO" id="GO:0004674">
    <property type="term" value="F:protein serine/threonine kinase activity"/>
    <property type="evidence" value="ECO:0007669"/>
    <property type="project" value="UniProtKB-KW"/>
</dbReference>
<evidence type="ECO:0000256" key="1">
    <source>
        <dbReference type="ARBA" id="ARBA00022527"/>
    </source>
</evidence>
<dbReference type="InterPro" id="IPR036890">
    <property type="entry name" value="HATPase_C_sf"/>
</dbReference>
<dbReference type="EMBL" id="RFFG01000003">
    <property type="protein sequence ID" value="RMI47389.1"/>
    <property type="molecule type" value="Genomic_DNA"/>
</dbReference>
<dbReference type="Proteomes" id="UP000282674">
    <property type="component" value="Unassembled WGS sequence"/>
</dbReference>
<comment type="caution">
    <text evidence="3">The sequence shown here is derived from an EMBL/GenBank/DDBJ whole genome shotgun (WGS) entry which is preliminary data.</text>
</comment>
<dbReference type="CDD" id="cd16936">
    <property type="entry name" value="HATPase_RsbW-like"/>
    <property type="match status" value="1"/>
</dbReference>
<keyword evidence="1" id="KW-0723">Serine/threonine-protein kinase</keyword>
<dbReference type="PANTHER" id="PTHR35526">
    <property type="entry name" value="ANTI-SIGMA-F FACTOR RSBW-RELATED"/>
    <property type="match status" value="1"/>
</dbReference>
<dbReference type="Pfam" id="PF13581">
    <property type="entry name" value="HATPase_c_2"/>
    <property type="match status" value="1"/>
</dbReference>
<dbReference type="InterPro" id="IPR003594">
    <property type="entry name" value="HATPase_dom"/>
</dbReference>
<dbReference type="PANTHER" id="PTHR35526:SF3">
    <property type="entry name" value="ANTI-SIGMA-F FACTOR RSBW"/>
    <property type="match status" value="1"/>
</dbReference>
<reference evidence="3 4" key="1">
    <citation type="submission" date="2018-10" db="EMBL/GenBank/DDBJ databases">
        <title>Isolation from soil.</title>
        <authorList>
            <person name="Hu J."/>
        </authorList>
    </citation>
    <scope>NUCLEOTIDE SEQUENCE [LARGE SCALE GENOMIC DNA]</scope>
    <source>
        <strain evidence="3 4">NEAU-Ht49</strain>
    </source>
</reference>
<sequence>MWASEGRAAARRRAADAVAGGECVAWVLPPDESCAGQARRYVREVMSELGLPNGTVDDACTAVSEIATNVYVHTYGRRAPIVTGPVGLPEIYLYLRNGRSELITKIFDTSPWRGPLLREPRLSDLDAECGRGLGIVDALAQEHRGVWGVHRTTARLGGVAVPGKAVYFALPFTPSVPAPFVPQQPIDCRGAARALENELLARGVGPIHRCEGWNMAVLSIRPEITLWARAGGLLLTTPHTGTVRYPLEDVAELVEVIVQCNEDLNAR</sequence>
<evidence type="ECO:0000313" key="4">
    <source>
        <dbReference type="Proteomes" id="UP000282674"/>
    </source>
</evidence>
<dbReference type="Gene3D" id="3.30.565.10">
    <property type="entry name" value="Histidine kinase-like ATPase, C-terminal domain"/>
    <property type="match status" value="1"/>
</dbReference>
<keyword evidence="1" id="KW-0418">Kinase</keyword>
<keyword evidence="4" id="KW-1185">Reference proteome</keyword>
<accession>A0A3M2MCW6</accession>
<dbReference type="AlphaFoldDB" id="A0A3M2MCW6"/>
<dbReference type="InterPro" id="IPR050267">
    <property type="entry name" value="Anti-sigma-factor_SerPK"/>
</dbReference>
<dbReference type="RefSeq" id="WP_122192623.1">
    <property type="nucleotide sequence ID" value="NZ_JBHSKC010000002.1"/>
</dbReference>
<gene>
    <name evidence="3" type="ORF">EBO15_02405</name>
</gene>
<proteinExistence type="predicted"/>
<protein>
    <recommendedName>
        <fullName evidence="2">Histidine kinase/HSP90-like ATPase domain-containing protein</fullName>
    </recommendedName>
</protein>
<keyword evidence="1" id="KW-0808">Transferase</keyword>
<evidence type="ECO:0000313" key="3">
    <source>
        <dbReference type="EMBL" id="RMI47389.1"/>
    </source>
</evidence>
<feature type="domain" description="Histidine kinase/HSP90-like ATPase" evidence="2">
    <location>
        <begin position="35"/>
        <end position="143"/>
    </location>
</feature>